<dbReference type="Pfam" id="PF01743">
    <property type="entry name" value="PolyA_pol"/>
    <property type="match status" value="1"/>
</dbReference>
<dbReference type="InterPro" id="IPR002646">
    <property type="entry name" value="PolA_pol_head_dom"/>
</dbReference>
<evidence type="ECO:0000256" key="2">
    <source>
        <dbReference type="ARBA" id="ARBA00022679"/>
    </source>
</evidence>
<evidence type="ECO:0000256" key="4">
    <source>
        <dbReference type="ARBA" id="ARBA00022695"/>
    </source>
</evidence>
<dbReference type="GO" id="GO:0046872">
    <property type="term" value="F:metal ion binding"/>
    <property type="evidence" value="ECO:0007669"/>
    <property type="project" value="UniProtKB-KW"/>
</dbReference>
<sequence>MEEIEKIENLKKKPEIHTEVLEDWEAKTEEEKNAVNIVSLLNRQGVAYFAGGYVRDLLINREFSKHFIAKDIDIATSISLEEAKTLLEKSGFHTKIAGADFKTLKVFQEGGEAEAIDVATFRQEGKYRDGRHPDLEDLVFIKDPEKDAERRDFTINALFFEPDTKKIIDFVGGIEDLKNKVLRPVGDTKQRFQEDYVRMLRYVRFRNKYGFTFSREVRDVVRDDADKILRKPSEKLFQELDLIMKLDKNYMAVADMARLGLLKHLMPELDELKNVMHPKEAPYHKEGTVFRHTLEALRGFSRKEGVDKIREVFGLENSVKIDEVIKRFYEKYGTEISWAVLFHDLGKRTKKSTRELPGGQTRTTFVGHELDSREMAGKIAARLRFSNVKKEKILWLVENHLLPRDLPVMKQSKRRAMLQHPWIEELLFVALADELGNFPSSTKDFEAAYKLLKEERVRVPEPKELVSGKELMNKFNLKSGPMIGRLKSAIREAQLEDKIKTPKEALRFAEENLKNLYIQ</sequence>
<evidence type="ECO:0000259" key="11">
    <source>
        <dbReference type="Pfam" id="PF12627"/>
    </source>
</evidence>
<dbReference type="InterPro" id="IPR043519">
    <property type="entry name" value="NT_sf"/>
</dbReference>
<dbReference type="SUPFAM" id="SSF81301">
    <property type="entry name" value="Nucleotidyltransferase"/>
    <property type="match status" value="1"/>
</dbReference>
<dbReference type="InterPro" id="IPR032828">
    <property type="entry name" value="PolyA_RNA-bd"/>
</dbReference>
<dbReference type="Pfam" id="PF12627">
    <property type="entry name" value="PolyA_pol_RNAbd"/>
    <property type="match status" value="1"/>
</dbReference>
<organism evidence="12 13">
    <name type="scientific">Candidatus Sungbacteria bacterium RIFCSPLOWO2_12_FULL_41_11</name>
    <dbReference type="NCBI Taxonomy" id="1802286"/>
    <lineage>
        <taxon>Bacteria</taxon>
        <taxon>Candidatus Sungiibacteriota</taxon>
    </lineage>
</organism>
<proteinExistence type="inferred from homology"/>
<dbReference type="PANTHER" id="PTHR46173:SF1">
    <property type="entry name" value="CCA TRNA NUCLEOTIDYLTRANSFERASE 1, MITOCHONDRIAL"/>
    <property type="match status" value="1"/>
</dbReference>
<dbReference type="InterPro" id="IPR006674">
    <property type="entry name" value="HD_domain"/>
</dbReference>
<dbReference type="EMBL" id="MHQY01000025">
    <property type="protein sequence ID" value="OHA13522.1"/>
    <property type="molecule type" value="Genomic_DNA"/>
</dbReference>
<evidence type="ECO:0008006" key="14">
    <source>
        <dbReference type="Google" id="ProtNLM"/>
    </source>
</evidence>
<keyword evidence="7" id="KW-0460">Magnesium</keyword>
<name>A0A1G2LRM3_9BACT</name>
<evidence type="ECO:0000256" key="8">
    <source>
        <dbReference type="RuleBase" id="RU003953"/>
    </source>
</evidence>
<keyword evidence="4" id="KW-0548">Nucleotidyltransferase</keyword>
<keyword evidence="8" id="KW-0694">RNA-binding</keyword>
<dbReference type="GO" id="GO:0008033">
    <property type="term" value="P:tRNA processing"/>
    <property type="evidence" value="ECO:0007669"/>
    <property type="project" value="UniProtKB-KW"/>
</dbReference>
<keyword evidence="5" id="KW-0479">Metal-binding</keyword>
<gene>
    <name evidence="12" type="ORF">A3G49_00325</name>
</gene>
<comment type="similarity">
    <text evidence="8">Belongs to the tRNA nucleotidyltransferase/poly(A) polymerase family.</text>
</comment>
<evidence type="ECO:0000256" key="1">
    <source>
        <dbReference type="ARBA" id="ARBA00001946"/>
    </source>
</evidence>
<dbReference type="Gene3D" id="3.30.460.10">
    <property type="entry name" value="Beta Polymerase, domain 2"/>
    <property type="match status" value="1"/>
</dbReference>
<dbReference type="AlphaFoldDB" id="A0A1G2LRM3"/>
<protein>
    <recommendedName>
        <fullName evidence="14">HD domain-containing protein</fullName>
    </recommendedName>
</protein>
<dbReference type="GO" id="GO:0016779">
    <property type="term" value="F:nucleotidyltransferase activity"/>
    <property type="evidence" value="ECO:0007669"/>
    <property type="project" value="UniProtKB-KW"/>
</dbReference>
<comment type="cofactor">
    <cofactor evidence="1">
        <name>Mg(2+)</name>
        <dbReference type="ChEBI" id="CHEBI:18420"/>
    </cofactor>
</comment>
<dbReference type="GO" id="GO:0000049">
    <property type="term" value="F:tRNA binding"/>
    <property type="evidence" value="ECO:0007669"/>
    <property type="project" value="TreeGrafter"/>
</dbReference>
<keyword evidence="2 8" id="KW-0808">Transferase</keyword>
<evidence type="ECO:0000256" key="7">
    <source>
        <dbReference type="ARBA" id="ARBA00022842"/>
    </source>
</evidence>
<keyword evidence="6" id="KW-0547">Nucleotide-binding</keyword>
<evidence type="ECO:0000259" key="10">
    <source>
        <dbReference type="Pfam" id="PF01966"/>
    </source>
</evidence>
<reference evidence="12 13" key="1">
    <citation type="journal article" date="2016" name="Nat. Commun.">
        <title>Thousands of microbial genomes shed light on interconnected biogeochemical processes in an aquifer system.</title>
        <authorList>
            <person name="Anantharaman K."/>
            <person name="Brown C.T."/>
            <person name="Hug L.A."/>
            <person name="Sharon I."/>
            <person name="Castelle C.J."/>
            <person name="Probst A.J."/>
            <person name="Thomas B.C."/>
            <person name="Singh A."/>
            <person name="Wilkins M.J."/>
            <person name="Karaoz U."/>
            <person name="Brodie E.L."/>
            <person name="Williams K.H."/>
            <person name="Hubbard S.S."/>
            <person name="Banfield J.F."/>
        </authorList>
    </citation>
    <scope>NUCLEOTIDE SEQUENCE [LARGE SCALE GENOMIC DNA]</scope>
</reference>
<accession>A0A1G2LRM3</accession>
<dbReference type="Pfam" id="PF01966">
    <property type="entry name" value="HD"/>
    <property type="match status" value="1"/>
</dbReference>
<evidence type="ECO:0000313" key="12">
    <source>
        <dbReference type="EMBL" id="OHA13522.1"/>
    </source>
</evidence>
<feature type="domain" description="HD" evidence="10">
    <location>
        <begin position="327"/>
        <end position="435"/>
    </location>
</feature>
<comment type="caution">
    <text evidence="12">The sequence shown here is derived from an EMBL/GenBank/DDBJ whole genome shotgun (WGS) entry which is preliminary data.</text>
</comment>
<evidence type="ECO:0000256" key="3">
    <source>
        <dbReference type="ARBA" id="ARBA00022694"/>
    </source>
</evidence>
<keyword evidence="3" id="KW-0819">tRNA processing</keyword>
<feature type="domain" description="tRNA nucleotidyltransferase/poly(A) polymerase RNA and SrmB- binding" evidence="11">
    <location>
        <begin position="210"/>
        <end position="271"/>
    </location>
</feature>
<evidence type="ECO:0000313" key="13">
    <source>
        <dbReference type="Proteomes" id="UP000177171"/>
    </source>
</evidence>
<feature type="domain" description="Poly A polymerase head" evidence="9">
    <location>
        <begin position="47"/>
        <end position="183"/>
    </location>
</feature>
<evidence type="ECO:0000256" key="5">
    <source>
        <dbReference type="ARBA" id="ARBA00022723"/>
    </source>
</evidence>
<dbReference type="Proteomes" id="UP000177171">
    <property type="component" value="Unassembled WGS sequence"/>
</dbReference>
<dbReference type="PANTHER" id="PTHR46173">
    <property type="entry name" value="CCA TRNA NUCLEOTIDYLTRANSFERASE 1, MITOCHONDRIAL"/>
    <property type="match status" value="1"/>
</dbReference>
<dbReference type="CDD" id="cd05398">
    <property type="entry name" value="NT_ClassII-CCAase"/>
    <property type="match status" value="1"/>
</dbReference>
<evidence type="ECO:0000259" key="9">
    <source>
        <dbReference type="Pfam" id="PF01743"/>
    </source>
</evidence>
<evidence type="ECO:0000256" key="6">
    <source>
        <dbReference type="ARBA" id="ARBA00022741"/>
    </source>
</evidence>
<dbReference type="SUPFAM" id="SSF81891">
    <property type="entry name" value="Poly A polymerase C-terminal region-like"/>
    <property type="match status" value="1"/>
</dbReference>
<dbReference type="InterPro" id="IPR050264">
    <property type="entry name" value="Bact_CCA-adding_enz_type3_sf"/>
</dbReference>
<dbReference type="GO" id="GO:0000166">
    <property type="term" value="F:nucleotide binding"/>
    <property type="evidence" value="ECO:0007669"/>
    <property type="project" value="UniProtKB-KW"/>
</dbReference>
<dbReference type="Gene3D" id="1.10.3090.10">
    <property type="entry name" value="cca-adding enzyme, domain 2"/>
    <property type="match status" value="1"/>
</dbReference>